<reference evidence="6 7" key="1">
    <citation type="submission" date="2020-01" db="EMBL/GenBank/DDBJ databases">
        <title>Genomes of bacteria type strains.</title>
        <authorList>
            <person name="Chen J."/>
            <person name="Zhu S."/>
            <person name="Yang J."/>
        </authorList>
    </citation>
    <scope>NUCLEOTIDE SEQUENCE [LARGE SCALE GENOMIC DNA]</scope>
    <source>
        <strain evidence="6 7">LMG 22958</strain>
    </source>
</reference>
<keyword evidence="7" id="KW-1185">Reference proteome</keyword>
<dbReference type="InterPro" id="IPR012020">
    <property type="entry name" value="ABHD4"/>
</dbReference>
<name>A0A6L9MU82_9ALTE</name>
<feature type="domain" description="AB hydrolase-1" evidence="5">
    <location>
        <begin position="70"/>
        <end position="312"/>
    </location>
</feature>
<dbReference type="InterPro" id="IPR029058">
    <property type="entry name" value="AB_hydrolase_fold"/>
</dbReference>
<evidence type="ECO:0000256" key="1">
    <source>
        <dbReference type="ARBA" id="ARBA00010884"/>
    </source>
</evidence>
<keyword evidence="3 6" id="KW-0378">Hydrolase</keyword>
<dbReference type="InterPro" id="IPR050960">
    <property type="entry name" value="AB_hydrolase_4_sf"/>
</dbReference>
<accession>A0A6L9MU82</accession>
<evidence type="ECO:0000313" key="7">
    <source>
        <dbReference type="Proteomes" id="UP000478837"/>
    </source>
</evidence>
<protein>
    <submittedName>
        <fullName evidence="6">Hydrolase</fullName>
    </submittedName>
</protein>
<feature type="active site" description="Charge relay system" evidence="4">
    <location>
        <position position="278"/>
    </location>
</feature>
<gene>
    <name evidence="6" type="ORF">GTW09_07250</name>
</gene>
<dbReference type="Gene3D" id="3.40.50.1820">
    <property type="entry name" value="alpha/beta hydrolase"/>
    <property type="match status" value="1"/>
</dbReference>
<dbReference type="PIRSF" id="PIRSF005211">
    <property type="entry name" value="Ab_hydro_YheT"/>
    <property type="match status" value="1"/>
</dbReference>
<evidence type="ECO:0000256" key="3">
    <source>
        <dbReference type="ARBA" id="ARBA00022801"/>
    </source>
</evidence>
<dbReference type="GO" id="GO:0034338">
    <property type="term" value="F:short-chain carboxylesterase activity"/>
    <property type="evidence" value="ECO:0007669"/>
    <property type="project" value="TreeGrafter"/>
</dbReference>
<dbReference type="PROSITE" id="PS01133">
    <property type="entry name" value="UPF0017"/>
    <property type="match status" value="1"/>
</dbReference>
<sequence length="346" mass="39367">MSKLAKAHGKIIKSSFTVPKWAKNRHVQTIWPRFIQKRMPLSYQMERLTLPDNDFVDVAWGPKPEEVSGIVVLFHGLEGSIKSHYANDMMANLSVNGWQVVMMHYRGCSGVPNLNPRAYHSGETGDPSFFLEWLSDKFPRVPKVGIGFSLGGNMLLKLLGENPAQKWLQAAVAISSPLKLSECAKSINHGFSRVYQKYLLNSMKSTLRKKMEYIDYRKLIQLTKDDVDSMTSFNEFDEKVTAPLHGFEDAKDYYEKCSAYHFLSAIHCPTLVLHSIDDPFMNHLVVPKEEDLARSVTVELSERGGHVGFMQGSIFNPRVWLHERVKQFVSDVLPINSYCRYTNSGC</sequence>
<comment type="similarity">
    <text evidence="1">Belongs to the AB hydrolase superfamily. AB hydrolase 4 family.</text>
</comment>
<evidence type="ECO:0000256" key="2">
    <source>
        <dbReference type="ARBA" id="ARBA00022487"/>
    </source>
</evidence>
<dbReference type="Proteomes" id="UP000478837">
    <property type="component" value="Unassembled WGS sequence"/>
</dbReference>
<evidence type="ECO:0000259" key="5">
    <source>
        <dbReference type="Pfam" id="PF00561"/>
    </source>
</evidence>
<comment type="caution">
    <text evidence="6">The sequence shown here is derived from an EMBL/GenBank/DDBJ whole genome shotgun (WGS) entry which is preliminary data.</text>
</comment>
<evidence type="ECO:0000256" key="4">
    <source>
        <dbReference type="PIRSR" id="PIRSR005211-1"/>
    </source>
</evidence>
<dbReference type="GO" id="GO:0047372">
    <property type="term" value="F:monoacylglycerol lipase activity"/>
    <property type="evidence" value="ECO:0007669"/>
    <property type="project" value="TreeGrafter"/>
</dbReference>
<dbReference type="InterPro" id="IPR000952">
    <property type="entry name" value="AB_hydrolase_4_CS"/>
</dbReference>
<dbReference type="RefSeq" id="WP_163111241.1">
    <property type="nucleotide sequence ID" value="NZ_JAAAWP010000003.1"/>
</dbReference>
<dbReference type="PANTHER" id="PTHR10794">
    <property type="entry name" value="ABHYDROLASE DOMAIN-CONTAINING PROTEIN"/>
    <property type="match status" value="1"/>
</dbReference>
<dbReference type="PANTHER" id="PTHR10794:SF94">
    <property type="entry name" value="ESTERASE YHET-RELATED"/>
    <property type="match status" value="1"/>
</dbReference>
<dbReference type="SUPFAM" id="SSF53474">
    <property type="entry name" value="alpha/beta-Hydrolases"/>
    <property type="match status" value="1"/>
</dbReference>
<dbReference type="AlphaFoldDB" id="A0A6L9MU82"/>
<evidence type="ECO:0000313" key="6">
    <source>
        <dbReference type="EMBL" id="NDW21310.1"/>
    </source>
</evidence>
<dbReference type="InterPro" id="IPR000073">
    <property type="entry name" value="AB_hydrolase_1"/>
</dbReference>
<feature type="active site" description="Charge relay system" evidence="4">
    <location>
        <position position="306"/>
    </location>
</feature>
<feature type="active site" description="Charge relay system" evidence="4">
    <location>
        <position position="149"/>
    </location>
</feature>
<proteinExistence type="inferred from homology"/>
<keyword evidence="2" id="KW-0719">Serine esterase</keyword>
<dbReference type="NCBIfam" id="NF008218">
    <property type="entry name" value="PRK10985.1"/>
    <property type="match status" value="1"/>
</dbReference>
<dbReference type="Pfam" id="PF00561">
    <property type="entry name" value="Abhydrolase_1"/>
    <property type="match status" value="1"/>
</dbReference>
<organism evidence="6 7">
    <name type="scientific">Alteromonas hispanica</name>
    <dbReference type="NCBI Taxonomy" id="315421"/>
    <lineage>
        <taxon>Bacteria</taxon>
        <taxon>Pseudomonadati</taxon>
        <taxon>Pseudomonadota</taxon>
        <taxon>Gammaproteobacteria</taxon>
        <taxon>Alteromonadales</taxon>
        <taxon>Alteromonadaceae</taxon>
        <taxon>Alteromonas/Salinimonas group</taxon>
        <taxon>Alteromonas</taxon>
    </lineage>
</organism>
<dbReference type="EMBL" id="JAAAWP010000003">
    <property type="protein sequence ID" value="NDW21310.1"/>
    <property type="molecule type" value="Genomic_DNA"/>
</dbReference>